<dbReference type="EMBL" id="SGPK01000838">
    <property type="protein sequence ID" value="THG96923.1"/>
    <property type="molecule type" value="Genomic_DNA"/>
</dbReference>
<protein>
    <recommendedName>
        <fullName evidence="5">Transglycosylase SLT domain-containing protein</fullName>
    </recommendedName>
</protein>
<feature type="compositionally biased region" description="Low complexity" evidence="1">
    <location>
        <begin position="78"/>
        <end position="117"/>
    </location>
</feature>
<dbReference type="Gene3D" id="1.10.530.10">
    <property type="match status" value="1"/>
</dbReference>
<name>A0A4S4KFQ5_9AGAM</name>
<evidence type="ECO:0000313" key="3">
    <source>
        <dbReference type="EMBL" id="THG96923.1"/>
    </source>
</evidence>
<dbReference type="SUPFAM" id="SSF53955">
    <property type="entry name" value="Lysozyme-like"/>
    <property type="match status" value="1"/>
</dbReference>
<dbReference type="Proteomes" id="UP000308199">
    <property type="component" value="Unassembled WGS sequence"/>
</dbReference>
<accession>A0A4S4KFQ5</accession>
<evidence type="ECO:0000256" key="1">
    <source>
        <dbReference type="SAM" id="MobiDB-lite"/>
    </source>
</evidence>
<feature type="signal peptide" evidence="2">
    <location>
        <begin position="1"/>
        <end position="22"/>
    </location>
</feature>
<dbReference type="AlphaFoldDB" id="A0A4S4KFQ5"/>
<gene>
    <name evidence="3" type="ORF">EW145_g7694</name>
</gene>
<dbReference type="InterPro" id="IPR023346">
    <property type="entry name" value="Lysozyme-like_dom_sf"/>
</dbReference>
<proteinExistence type="predicted"/>
<comment type="caution">
    <text evidence="3">The sequence shown here is derived from an EMBL/GenBank/DDBJ whole genome shotgun (WGS) entry which is preliminary data.</text>
</comment>
<evidence type="ECO:0000313" key="4">
    <source>
        <dbReference type="Proteomes" id="UP000308199"/>
    </source>
</evidence>
<keyword evidence="2" id="KW-0732">Signal</keyword>
<evidence type="ECO:0000256" key="2">
    <source>
        <dbReference type="SAM" id="SignalP"/>
    </source>
</evidence>
<organism evidence="3 4">
    <name type="scientific">Phellinidium pouzarii</name>
    <dbReference type="NCBI Taxonomy" id="167371"/>
    <lineage>
        <taxon>Eukaryota</taxon>
        <taxon>Fungi</taxon>
        <taxon>Dikarya</taxon>
        <taxon>Basidiomycota</taxon>
        <taxon>Agaricomycotina</taxon>
        <taxon>Agaricomycetes</taxon>
        <taxon>Hymenochaetales</taxon>
        <taxon>Hymenochaetaceae</taxon>
        <taxon>Phellinidium</taxon>
    </lineage>
</organism>
<dbReference type="OrthoDB" id="2537480at2759"/>
<reference evidence="3 4" key="1">
    <citation type="submission" date="2019-02" db="EMBL/GenBank/DDBJ databases">
        <title>Genome sequencing of the rare red list fungi Phellinidium pouzarii.</title>
        <authorList>
            <person name="Buettner E."/>
            <person name="Kellner H."/>
        </authorList>
    </citation>
    <scope>NUCLEOTIDE SEQUENCE [LARGE SCALE GENOMIC DNA]</scope>
    <source>
        <strain evidence="3 4">DSM 108285</strain>
    </source>
</reference>
<feature type="region of interest" description="Disordered" evidence="1">
    <location>
        <begin position="78"/>
        <end position="124"/>
    </location>
</feature>
<sequence length="305" mass="31679">MNPLRTLAALVLGSLLILNVQASFHDKASPNHLDAHRRLIHRVVPSAPSTGIVISGRSGQRCKQRESSSVATLTSSSTTWSSSSAYSPPPTSTWSSSSSYTPPPTSTRSSSLSWPSSKPQQTPASNANVFAANVATGLINVVSNCGDIGATKDITAVSGPNGDIDWLNCGINSDGWNPPDVKVSDLITVDLSWAVQQPGTPFSACSAYISKFEQYGGQFGIGGAGEQGLMQLTKDKCGNAPGGNCQDIDYNISTGASYFASSLSSNNGNVLLTIGEYNGWGKGLTFGAATAAASTSCCRCQNNLD</sequence>
<keyword evidence="4" id="KW-1185">Reference proteome</keyword>
<evidence type="ECO:0008006" key="5">
    <source>
        <dbReference type="Google" id="ProtNLM"/>
    </source>
</evidence>
<feature type="chain" id="PRO_5020472702" description="Transglycosylase SLT domain-containing protein" evidence="2">
    <location>
        <begin position="23"/>
        <end position="305"/>
    </location>
</feature>